<feature type="compositionally biased region" description="Polar residues" evidence="1">
    <location>
        <begin position="33"/>
        <end position="49"/>
    </location>
</feature>
<dbReference type="AlphaFoldDB" id="A0AA40G7D5"/>
<feature type="compositionally biased region" description="Basic and acidic residues" evidence="1">
    <location>
        <begin position="14"/>
        <end position="23"/>
    </location>
</feature>
<protein>
    <submittedName>
        <fullName evidence="2">Uncharacterized protein</fullName>
    </submittedName>
</protein>
<proteinExistence type="predicted"/>
<evidence type="ECO:0000256" key="1">
    <source>
        <dbReference type="SAM" id="MobiDB-lite"/>
    </source>
</evidence>
<reference evidence="2" key="1">
    <citation type="submission" date="2021-10" db="EMBL/GenBank/DDBJ databases">
        <title>Melipona bicolor Genome sequencing and assembly.</title>
        <authorList>
            <person name="Araujo N.S."/>
            <person name="Arias M.C."/>
        </authorList>
    </citation>
    <scope>NUCLEOTIDE SEQUENCE</scope>
    <source>
        <strain evidence="2">USP_2M_L1-L4_2017</strain>
        <tissue evidence="2">Whole body</tissue>
    </source>
</reference>
<comment type="caution">
    <text evidence="2">The sequence shown here is derived from an EMBL/GenBank/DDBJ whole genome shotgun (WGS) entry which is preliminary data.</text>
</comment>
<feature type="region of interest" description="Disordered" evidence="1">
    <location>
        <begin position="14"/>
        <end position="58"/>
    </location>
</feature>
<accession>A0AA40G7D5</accession>
<organism evidence="2 3">
    <name type="scientific">Melipona bicolor</name>
    <dbReference type="NCBI Taxonomy" id="60889"/>
    <lineage>
        <taxon>Eukaryota</taxon>
        <taxon>Metazoa</taxon>
        <taxon>Ecdysozoa</taxon>
        <taxon>Arthropoda</taxon>
        <taxon>Hexapoda</taxon>
        <taxon>Insecta</taxon>
        <taxon>Pterygota</taxon>
        <taxon>Neoptera</taxon>
        <taxon>Endopterygota</taxon>
        <taxon>Hymenoptera</taxon>
        <taxon>Apocrita</taxon>
        <taxon>Aculeata</taxon>
        <taxon>Apoidea</taxon>
        <taxon>Anthophila</taxon>
        <taxon>Apidae</taxon>
        <taxon>Melipona</taxon>
    </lineage>
</organism>
<evidence type="ECO:0000313" key="3">
    <source>
        <dbReference type="Proteomes" id="UP001177670"/>
    </source>
</evidence>
<evidence type="ECO:0000313" key="2">
    <source>
        <dbReference type="EMBL" id="KAK1132459.1"/>
    </source>
</evidence>
<dbReference type="Proteomes" id="UP001177670">
    <property type="component" value="Unassembled WGS sequence"/>
</dbReference>
<keyword evidence="3" id="KW-1185">Reference proteome</keyword>
<sequence>MHWFRYSLQTKPMKGVETRERTSDPQFCGTPGITATPSARPNAISNGETASKKYPDIHQDSNATSIPATSMWYTILHSFDIPFMCCSESTFCLTKQSSQDLPCS</sequence>
<name>A0AA40G7D5_9HYME</name>
<gene>
    <name evidence="2" type="ORF">K0M31_013845</name>
</gene>
<dbReference type="EMBL" id="JAHYIQ010000004">
    <property type="protein sequence ID" value="KAK1132459.1"/>
    <property type="molecule type" value="Genomic_DNA"/>
</dbReference>